<keyword evidence="5" id="KW-1003">Cell membrane</keyword>
<dbReference type="PANTHER" id="PTHR30034:SF3">
    <property type="entry name" value="FLAGELLAR MOTOR SWITCH PROTEIN FLIM"/>
    <property type="match status" value="1"/>
</dbReference>
<dbReference type="InterPro" id="IPR036429">
    <property type="entry name" value="SpoA-like_sf"/>
</dbReference>
<dbReference type="GO" id="GO:0003774">
    <property type="term" value="F:cytoskeletal motor activity"/>
    <property type="evidence" value="ECO:0007669"/>
    <property type="project" value="InterPro"/>
</dbReference>
<dbReference type="InterPro" id="IPR001689">
    <property type="entry name" value="Flag_FliM"/>
</dbReference>
<evidence type="ECO:0000256" key="7">
    <source>
        <dbReference type="ARBA" id="ARBA00022519"/>
    </source>
</evidence>
<reference evidence="12" key="1">
    <citation type="submission" date="2018-06" db="EMBL/GenBank/DDBJ databases">
        <authorList>
            <person name="Zhirakovskaya E."/>
        </authorList>
    </citation>
    <scope>NUCLEOTIDE SEQUENCE</scope>
</reference>
<keyword evidence="9" id="KW-0472">Membrane</keyword>
<dbReference type="GO" id="GO:0071978">
    <property type="term" value="P:bacterial-type flagellum-dependent swarming motility"/>
    <property type="evidence" value="ECO:0007669"/>
    <property type="project" value="TreeGrafter"/>
</dbReference>
<comment type="subcellular location">
    <subcellularLocation>
        <location evidence="1">Bacterial flagellum basal body</location>
    </subcellularLocation>
    <subcellularLocation>
        <location evidence="2">Cell inner membrane</location>
        <topology evidence="2">Peripheral membrane protein</topology>
    </subcellularLocation>
</comment>
<dbReference type="Pfam" id="PF02154">
    <property type="entry name" value="FliM"/>
    <property type="match status" value="1"/>
</dbReference>
<dbReference type="EMBL" id="UOFQ01000055">
    <property type="protein sequence ID" value="VAW86987.1"/>
    <property type="molecule type" value="Genomic_DNA"/>
</dbReference>
<dbReference type="PANTHER" id="PTHR30034">
    <property type="entry name" value="FLAGELLAR MOTOR SWITCH PROTEIN FLIM"/>
    <property type="match status" value="1"/>
</dbReference>
<gene>
    <name evidence="12" type="ORF">MNBD_GAMMA17-1531</name>
</gene>
<evidence type="ECO:0000313" key="12">
    <source>
        <dbReference type="EMBL" id="VAW86987.1"/>
    </source>
</evidence>
<dbReference type="GO" id="GO:0005886">
    <property type="term" value="C:plasma membrane"/>
    <property type="evidence" value="ECO:0007669"/>
    <property type="project" value="UniProtKB-SubCell"/>
</dbReference>
<accession>A0A3B0ZI39</accession>
<dbReference type="AlphaFoldDB" id="A0A3B0ZI39"/>
<dbReference type="SUPFAM" id="SSF103039">
    <property type="entry name" value="CheC-like"/>
    <property type="match status" value="1"/>
</dbReference>
<evidence type="ECO:0000256" key="2">
    <source>
        <dbReference type="ARBA" id="ARBA00004417"/>
    </source>
</evidence>
<keyword evidence="7" id="KW-0997">Cell inner membrane</keyword>
<protein>
    <recommendedName>
        <fullName evidence="4">Flagellar motor switch protein FliM</fullName>
    </recommendedName>
</protein>
<dbReference type="SUPFAM" id="SSF101801">
    <property type="entry name" value="Surface presentation of antigens (SPOA)"/>
    <property type="match status" value="1"/>
</dbReference>
<evidence type="ECO:0000256" key="3">
    <source>
        <dbReference type="ARBA" id="ARBA00011049"/>
    </source>
</evidence>
<dbReference type="Gene3D" id="2.30.330.10">
    <property type="entry name" value="SpoA-like"/>
    <property type="match status" value="1"/>
</dbReference>
<dbReference type="Pfam" id="PF01052">
    <property type="entry name" value="FliMN_C"/>
    <property type="match status" value="1"/>
</dbReference>
<proteinExistence type="inferred from homology"/>
<dbReference type="CDD" id="cd17908">
    <property type="entry name" value="FliM"/>
    <property type="match status" value="1"/>
</dbReference>
<keyword evidence="12" id="KW-0969">Cilium</keyword>
<evidence type="ECO:0000256" key="8">
    <source>
        <dbReference type="ARBA" id="ARBA00022779"/>
    </source>
</evidence>
<dbReference type="InterPro" id="IPR001543">
    <property type="entry name" value="FliN-like_C"/>
</dbReference>
<dbReference type="PIRSF" id="PIRSF002888">
    <property type="entry name" value="FliM"/>
    <property type="match status" value="1"/>
</dbReference>
<keyword evidence="6" id="KW-0145">Chemotaxis</keyword>
<dbReference type="NCBIfam" id="TIGR01397">
    <property type="entry name" value="fliM_switch"/>
    <property type="match status" value="1"/>
</dbReference>
<evidence type="ECO:0000256" key="10">
    <source>
        <dbReference type="ARBA" id="ARBA00023143"/>
    </source>
</evidence>
<evidence type="ECO:0000259" key="11">
    <source>
        <dbReference type="Pfam" id="PF01052"/>
    </source>
</evidence>
<name>A0A3B0ZI39_9ZZZZ</name>
<dbReference type="PRINTS" id="PR00955">
    <property type="entry name" value="FLGMOTORFLIM"/>
</dbReference>
<sequence length="335" mass="37458">MSVNDLLTQDEIDALLHGVTGGDIESEDDAVLDDGKAHEYDFNSQDRIVRGRMPTLEMINERFARHFRISLFNMLRRTAEISVGSVQMLKFAEYVHSLFVPASLNLVKVEPLRGTGLFVFDPKLVFTVVDNFFGGEGKFHAKIEGREFTPTEQRIIQLMLDLSFKDMKEAWNPVLPVDFSFQGMEVNPHFANIVSPSEVVVVTTFHIELDGGGGDLHVTLPYSMVEPIRELLDAGVQSDRDDNDDRWAVALAEEIKEADVEISSILTETEISLNDLNTLRTGDIIPIDFPDKVTIRVEDIPVFRGSFGVSDGKNAIKITERVVAESSKQLKTVMG</sequence>
<comment type="similarity">
    <text evidence="3">Belongs to the FliM family.</text>
</comment>
<evidence type="ECO:0000256" key="6">
    <source>
        <dbReference type="ARBA" id="ARBA00022500"/>
    </source>
</evidence>
<keyword evidence="12" id="KW-0282">Flagellum</keyword>
<evidence type="ECO:0000256" key="1">
    <source>
        <dbReference type="ARBA" id="ARBA00004117"/>
    </source>
</evidence>
<evidence type="ECO:0000256" key="4">
    <source>
        <dbReference type="ARBA" id="ARBA00021898"/>
    </source>
</evidence>
<feature type="domain" description="Flagellar motor switch protein FliN-like C-terminal" evidence="11">
    <location>
        <begin position="253"/>
        <end position="321"/>
    </location>
</feature>
<dbReference type="GO" id="GO:0009425">
    <property type="term" value="C:bacterial-type flagellum basal body"/>
    <property type="evidence" value="ECO:0007669"/>
    <property type="project" value="UniProtKB-SubCell"/>
</dbReference>
<dbReference type="InterPro" id="IPR028976">
    <property type="entry name" value="CheC-like_sf"/>
</dbReference>
<keyword evidence="12" id="KW-0966">Cell projection</keyword>
<keyword evidence="10" id="KW-0975">Bacterial flagellum</keyword>
<evidence type="ECO:0000256" key="5">
    <source>
        <dbReference type="ARBA" id="ARBA00022475"/>
    </source>
</evidence>
<dbReference type="Gene3D" id="3.40.1550.10">
    <property type="entry name" value="CheC-like"/>
    <property type="match status" value="1"/>
</dbReference>
<organism evidence="12">
    <name type="scientific">hydrothermal vent metagenome</name>
    <dbReference type="NCBI Taxonomy" id="652676"/>
    <lineage>
        <taxon>unclassified sequences</taxon>
        <taxon>metagenomes</taxon>
        <taxon>ecological metagenomes</taxon>
    </lineage>
</organism>
<dbReference type="GO" id="GO:0050918">
    <property type="term" value="P:positive chemotaxis"/>
    <property type="evidence" value="ECO:0007669"/>
    <property type="project" value="TreeGrafter"/>
</dbReference>
<evidence type="ECO:0000256" key="9">
    <source>
        <dbReference type="ARBA" id="ARBA00023136"/>
    </source>
</evidence>
<keyword evidence="8" id="KW-0283">Flagellar rotation</keyword>